<keyword evidence="2" id="KW-1185">Reference proteome</keyword>
<proteinExistence type="predicted"/>
<feature type="non-terminal residue" evidence="1">
    <location>
        <position position="1"/>
    </location>
</feature>
<accession>A0A9P6TWE7</accession>
<gene>
    <name evidence="1" type="ORF">DFQ27_009979</name>
</gene>
<name>A0A9P6TWE7_9FUNG</name>
<reference evidence="1" key="1">
    <citation type="journal article" date="2020" name="Fungal Divers.">
        <title>Resolving the Mortierellaceae phylogeny through synthesis of multi-gene phylogenetics and phylogenomics.</title>
        <authorList>
            <person name="Vandepol N."/>
            <person name="Liber J."/>
            <person name="Desiro A."/>
            <person name="Na H."/>
            <person name="Kennedy M."/>
            <person name="Barry K."/>
            <person name="Grigoriev I.V."/>
            <person name="Miller A.N."/>
            <person name="O'Donnell K."/>
            <person name="Stajich J.E."/>
            <person name="Bonito G."/>
        </authorList>
    </citation>
    <scope>NUCLEOTIDE SEQUENCE</scope>
    <source>
        <strain evidence="1">BC1065</strain>
    </source>
</reference>
<evidence type="ECO:0000313" key="2">
    <source>
        <dbReference type="Proteomes" id="UP000807716"/>
    </source>
</evidence>
<comment type="caution">
    <text evidence="1">The sequence shown here is derived from an EMBL/GenBank/DDBJ whole genome shotgun (WGS) entry which is preliminary data.</text>
</comment>
<dbReference type="Proteomes" id="UP000807716">
    <property type="component" value="Unassembled WGS sequence"/>
</dbReference>
<dbReference type="AlphaFoldDB" id="A0A9P6TWE7"/>
<dbReference type="EMBL" id="JAAAJB010000998">
    <property type="protein sequence ID" value="KAG0249455.1"/>
    <property type="molecule type" value="Genomic_DNA"/>
</dbReference>
<sequence>FRTLALTPRDWWQRVQQLDTELAQVNDLIQFQIRNNRYPVALITQAQALVEERSRAEFMAASPAAQLRLTSPTSNAWLPKSLRPLPTKTVFDII</sequence>
<protein>
    <submittedName>
        <fullName evidence="1">Uncharacterized protein</fullName>
    </submittedName>
</protein>
<evidence type="ECO:0000313" key="1">
    <source>
        <dbReference type="EMBL" id="KAG0249455.1"/>
    </source>
</evidence>
<organism evidence="1 2">
    <name type="scientific">Actinomortierella ambigua</name>
    <dbReference type="NCBI Taxonomy" id="1343610"/>
    <lineage>
        <taxon>Eukaryota</taxon>
        <taxon>Fungi</taxon>
        <taxon>Fungi incertae sedis</taxon>
        <taxon>Mucoromycota</taxon>
        <taxon>Mortierellomycotina</taxon>
        <taxon>Mortierellomycetes</taxon>
        <taxon>Mortierellales</taxon>
        <taxon>Mortierellaceae</taxon>
        <taxon>Actinomortierella</taxon>
    </lineage>
</organism>